<evidence type="ECO:0000313" key="1">
    <source>
        <dbReference type="EMBL" id="BCS87435.1"/>
    </source>
</evidence>
<protein>
    <submittedName>
        <fullName evidence="1">Uncharacterized protein</fullName>
    </submittedName>
</protein>
<name>A0ABN6EPW0_9BACT</name>
<dbReference type="Proteomes" id="UP001053296">
    <property type="component" value="Chromosome"/>
</dbReference>
<proteinExistence type="predicted"/>
<reference evidence="1" key="1">
    <citation type="journal article" date="2022" name="Arch. Microbiol.">
        <title>Pseudodesulfovibrio sediminis sp. nov., a mesophilic and neutrophilic sulfate-reducing bacterium isolated from sediment of a brackish lake.</title>
        <authorList>
            <person name="Takahashi A."/>
            <person name="Kojima H."/>
            <person name="Watanabe M."/>
            <person name="Fukui M."/>
        </authorList>
    </citation>
    <scope>NUCLEOTIDE SEQUENCE</scope>
    <source>
        <strain evidence="1">SF6</strain>
    </source>
</reference>
<organism evidence="1 2">
    <name type="scientific">Pseudodesulfovibrio sediminis</name>
    <dbReference type="NCBI Taxonomy" id="2810563"/>
    <lineage>
        <taxon>Bacteria</taxon>
        <taxon>Pseudomonadati</taxon>
        <taxon>Thermodesulfobacteriota</taxon>
        <taxon>Desulfovibrionia</taxon>
        <taxon>Desulfovibrionales</taxon>
        <taxon>Desulfovibrionaceae</taxon>
    </lineage>
</organism>
<sequence>MNKVECMTIHMNKDALSAWYYVLQKGFALQGYSGMSVRNFFLHVLQYEEGFIEESVRTIFLNNSPVDDIDSVFLKEGDRMALGSAMPGLVGIVMGRDNPFKSFRSDISVHDAQADGADIPITISMKIFSTLAVETGRALLERGLDVDAEILAAFLHENKQHINSVNNMSGQEFVDKLRAMNGFVRIKVVLE</sequence>
<dbReference type="EMBL" id="AP024485">
    <property type="protein sequence ID" value="BCS87435.1"/>
    <property type="molecule type" value="Genomic_DNA"/>
</dbReference>
<keyword evidence="2" id="KW-1185">Reference proteome</keyword>
<gene>
    <name evidence="1" type="ORF">PSDVSF_06770</name>
</gene>
<evidence type="ECO:0000313" key="2">
    <source>
        <dbReference type="Proteomes" id="UP001053296"/>
    </source>
</evidence>
<accession>A0ABN6EPW0</accession>